<dbReference type="PANTHER" id="PTHR43163:SF6">
    <property type="entry name" value="DIPEPTIDE TRANSPORT SYSTEM PERMEASE PROTEIN DPPB-RELATED"/>
    <property type="match status" value="1"/>
</dbReference>
<accession>A0ABS8HZE6</accession>
<evidence type="ECO:0000256" key="2">
    <source>
        <dbReference type="ARBA" id="ARBA00022448"/>
    </source>
</evidence>
<keyword evidence="16" id="KW-1185">Reference proteome</keyword>
<dbReference type="EMBL" id="JAJHJB010000073">
    <property type="protein sequence ID" value="MCC5468510.1"/>
    <property type="molecule type" value="Genomic_DNA"/>
</dbReference>
<gene>
    <name evidence="15" type="ORF">LMF89_24550</name>
</gene>
<organism evidence="15 16">
    <name type="scientific">Pelosinus baikalensis</name>
    <dbReference type="NCBI Taxonomy" id="2892015"/>
    <lineage>
        <taxon>Bacteria</taxon>
        <taxon>Bacillati</taxon>
        <taxon>Bacillota</taxon>
        <taxon>Negativicutes</taxon>
        <taxon>Selenomonadales</taxon>
        <taxon>Sporomusaceae</taxon>
        <taxon>Pelosinus</taxon>
    </lineage>
</organism>
<proteinExistence type="inferred from homology"/>
<protein>
    <recommendedName>
        <fullName evidence="12">Nickel import system permease protein NikB</fullName>
    </recommendedName>
</protein>
<comment type="similarity">
    <text evidence="10">Belongs to the binding-protein-dependent transport system permease family. OppBC subfamily.</text>
</comment>
<feature type="transmembrane region" description="Helical" evidence="13">
    <location>
        <begin position="150"/>
        <end position="172"/>
    </location>
</feature>
<name>A0ABS8HZE6_9FIRM</name>
<comment type="subcellular location">
    <subcellularLocation>
        <location evidence="1 13">Cell membrane</location>
        <topology evidence="1 13">Multi-pass membrane protein</topology>
    </subcellularLocation>
</comment>
<sequence length="325" mass="36084">MIPGINREDDKNNLGKYVIKRLIYLIPVLFGITFLSFALTYLSPGDPAELMLSATGTTPSPELIQQVREGMGLNKPFFAQYLHWLTNVLNGDFGTSYKYNKPVLDLILSALPATFKLAGITILMTTLIALPLGIISALHRNKVLDNIIRAVSFLGISLPAPWNGLILMYIFALKLKVLPVMGDSNWTSIILPSASMTILLASRYTRQVRAFVLEELSQDYVVGAKARGISGRGIVLKHVLRNSLVPIITQLGLTFGVLLGGVVIIESIFSWPGVGKLAIEAIFTRDYPLIQGYVVWMTVIYMLINMLVDISYYILDPRIRLEKRA</sequence>
<keyword evidence="4" id="KW-0533">Nickel</keyword>
<keyword evidence="2 13" id="KW-0813">Transport</keyword>
<comment type="caution">
    <text evidence="15">The sequence shown here is derived from an EMBL/GenBank/DDBJ whole genome shotgun (WGS) entry which is preliminary data.</text>
</comment>
<dbReference type="PANTHER" id="PTHR43163">
    <property type="entry name" value="DIPEPTIDE TRANSPORT SYSTEM PERMEASE PROTEIN DPPB-RELATED"/>
    <property type="match status" value="1"/>
</dbReference>
<keyword evidence="3" id="KW-1003">Cell membrane</keyword>
<feature type="transmembrane region" description="Helical" evidence="13">
    <location>
        <begin position="251"/>
        <end position="273"/>
    </location>
</feature>
<evidence type="ECO:0000256" key="12">
    <source>
        <dbReference type="ARBA" id="ARBA00044774"/>
    </source>
</evidence>
<evidence type="ECO:0000256" key="3">
    <source>
        <dbReference type="ARBA" id="ARBA00022475"/>
    </source>
</evidence>
<dbReference type="Pfam" id="PF19300">
    <property type="entry name" value="BPD_transp_1_N"/>
    <property type="match status" value="1"/>
</dbReference>
<dbReference type="PROSITE" id="PS50928">
    <property type="entry name" value="ABC_TM1"/>
    <property type="match status" value="1"/>
</dbReference>
<dbReference type="InterPro" id="IPR035906">
    <property type="entry name" value="MetI-like_sf"/>
</dbReference>
<dbReference type="Gene3D" id="1.10.3720.10">
    <property type="entry name" value="MetI-like"/>
    <property type="match status" value="1"/>
</dbReference>
<evidence type="ECO:0000256" key="13">
    <source>
        <dbReference type="RuleBase" id="RU363032"/>
    </source>
</evidence>
<feature type="transmembrane region" description="Helical" evidence="13">
    <location>
        <begin position="293"/>
        <end position="315"/>
    </location>
</feature>
<dbReference type="CDD" id="cd06261">
    <property type="entry name" value="TM_PBP2"/>
    <property type="match status" value="1"/>
</dbReference>
<evidence type="ECO:0000256" key="9">
    <source>
        <dbReference type="ARBA" id="ARBA00023136"/>
    </source>
</evidence>
<dbReference type="Pfam" id="PF00528">
    <property type="entry name" value="BPD_transp_1"/>
    <property type="match status" value="1"/>
</dbReference>
<evidence type="ECO:0000256" key="8">
    <source>
        <dbReference type="ARBA" id="ARBA00023112"/>
    </source>
</evidence>
<evidence type="ECO:0000256" key="1">
    <source>
        <dbReference type="ARBA" id="ARBA00004651"/>
    </source>
</evidence>
<dbReference type="InterPro" id="IPR050045">
    <property type="entry name" value="Opp2B"/>
</dbReference>
<dbReference type="InterPro" id="IPR045621">
    <property type="entry name" value="BPD_transp_1_N"/>
</dbReference>
<evidence type="ECO:0000313" key="15">
    <source>
        <dbReference type="EMBL" id="MCC5468510.1"/>
    </source>
</evidence>
<evidence type="ECO:0000256" key="4">
    <source>
        <dbReference type="ARBA" id="ARBA00022596"/>
    </source>
</evidence>
<feature type="transmembrane region" description="Helical" evidence="13">
    <location>
        <begin position="21"/>
        <end position="42"/>
    </location>
</feature>
<evidence type="ECO:0000259" key="14">
    <source>
        <dbReference type="PROSITE" id="PS50928"/>
    </source>
</evidence>
<evidence type="ECO:0000256" key="11">
    <source>
        <dbReference type="ARBA" id="ARBA00038669"/>
    </source>
</evidence>
<dbReference type="NCBIfam" id="NF045470">
    <property type="entry name" value="Opp2B"/>
    <property type="match status" value="1"/>
</dbReference>
<dbReference type="SUPFAM" id="SSF161098">
    <property type="entry name" value="MetI-like"/>
    <property type="match status" value="1"/>
</dbReference>
<feature type="transmembrane region" description="Helical" evidence="13">
    <location>
        <begin position="184"/>
        <end position="201"/>
    </location>
</feature>
<evidence type="ECO:0000256" key="10">
    <source>
        <dbReference type="ARBA" id="ARBA00024202"/>
    </source>
</evidence>
<feature type="transmembrane region" description="Helical" evidence="13">
    <location>
        <begin position="117"/>
        <end position="138"/>
    </location>
</feature>
<dbReference type="InterPro" id="IPR000515">
    <property type="entry name" value="MetI-like"/>
</dbReference>
<evidence type="ECO:0000313" key="16">
    <source>
        <dbReference type="Proteomes" id="UP001165492"/>
    </source>
</evidence>
<feature type="domain" description="ABC transmembrane type-1" evidence="14">
    <location>
        <begin position="111"/>
        <end position="312"/>
    </location>
</feature>
<keyword evidence="9 13" id="KW-0472">Membrane</keyword>
<keyword evidence="5 13" id="KW-0812">Transmembrane</keyword>
<comment type="subunit">
    <text evidence="11">The complex is composed of two ATP-binding proteins (NikD and NikE), two transmembrane proteins (NikB and NikC) and a solute-binding protein (NikA).</text>
</comment>
<evidence type="ECO:0000256" key="6">
    <source>
        <dbReference type="ARBA" id="ARBA00022989"/>
    </source>
</evidence>
<evidence type="ECO:0000256" key="5">
    <source>
        <dbReference type="ARBA" id="ARBA00022692"/>
    </source>
</evidence>
<evidence type="ECO:0000256" key="7">
    <source>
        <dbReference type="ARBA" id="ARBA00023065"/>
    </source>
</evidence>
<dbReference type="Proteomes" id="UP001165492">
    <property type="component" value="Unassembled WGS sequence"/>
</dbReference>
<keyword evidence="7" id="KW-0406">Ion transport</keyword>
<reference evidence="15" key="1">
    <citation type="submission" date="2021-11" db="EMBL/GenBank/DDBJ databases">
        <title>Description of a new species Pelosinus isolated from the bottom sediments of Lake Baikal.</title>
        <authorList>
            <person name="Zakharyuk A."/>
        </authorList>
    </citation>
    <scope>NUCLEOTIDE SEQUENCE</scope>
    <source>
        <strain evidence="15">Bkl1</strain>
    </source>
</reference>
<keyword evidence="8" id="KW-0921">Nickel transport</keyword>
<keyword evidence="6 13" id="KW-1133">Transmembrane helix</keyword>